<evidence type="ECO:0000313" key="1">
    <source>
        <dbReference type="EMBL" id="RKN11554.1"/>
    </source>
</evidence>
<dbReference type="AlphaFoldDB" id="A0A3A9WPX7"/>
<evidence type="ECO:0000313" key="2">
    <source>
        <dbReference type="EMBL" id="RKN26428.1"/>
    </source>
</evidence>
<proteinExistence type="predicted"/>
<gene>
    <name evidence="2" type="ORF">D7318_03260</name>
    <name evidence="1" type="ORF">D7319_06400</name>
</gene>
<evidence type="ECO:0000313" key="3">
    <source>
        <dbReference type="Proteomes" id="UP000268652"/>
    </source>
</evidence>
<evidence type="ECO:0000313" key="4">
    <source>
        <dbReference type="Proteomes" id="UP000275024"/>
    </source>
</evidence>
<dbReference type="EMBL" id="RBDX01000003">
    <property type="protein sequence ID" value="RKN11554.1"/>
    <property type="molecule type" value="Genomic_DNA"/>
</dbReference>
<comment type="caution">
    <text evidence="1">The sequence shown here is derived from an EMBL/GenBank/DDBJ whole genome shotgun (WGS) entry which is preliminary data.</text>
</comment>
<protein>
    <submittedName>
        <fullName evidence="1">Uncharacterized protein</fullName>
    </submittedName>
</protein>
<dbReference type="EMBL" id="RBDY01000002">
    <property type="protein sequence ID" value="RKN26428.1"/>
    <property type="molecule type" value="Genomic_DNA"/>
</dbReference>
<keyword evidence="3" id="KW-1185">Reference proteome</keyword>
<dbReference type="Proteomes" id="UP000268652">
    <property type="component" value="Unassembled WGS sequence"/>
</dbReference>
<sequence length="127" mass="12844">MAAAAVESRGETLAVLASWSGVVAEGRAEPAPPREAGALAAFLLRRLDWLGGHRAAGEFAAEIAGVLARARHAAGPAVPVAELGPCVHPGCSGVLLPLPGGEAGCAAGHRWQPAQLLLLAHRLRLSA</sequence>
<organism evidence="1 4">
    <name type="scientific">Streptomyces radicis</name>
    <dbReference type="NCBI Taxonomy" id="1750517"/>
    <lineage>
        <taxon>Bacteria</taxon>
        <taxon>Bacillati</taxon>
        <taxon>Actinomycetota</taxon>
        <taxon>Actinomycetes</taxon>
        <taxon>Kitasatosporales</taxon>
        <taxon>Streptomycetaceae</taxon>
        <taxon>Streptomyces</taxon>
    </lineage>
</organism>
<dbReference type="Proteomes" id="UP000275024">
    <property type="component" value="Unassembled WGS sequence"/>
</dbReference>
<accession>A0A3A9WPX7</accession>
<reference evidence="3 4" key="1">
    <citation type="submission" date="2018-09" db="EMBL/GenBank/DDBJ databases">
        <title>Streptomyces sp. nov. DS1-2, an endophytic actinomycete isolated from roots of Dendrobium scabrilingue.</title>
        <authorList>
            <person name="Kuncharoen N."/>
            <person name="Kudo T."/>
            <person name="Ohkuma M."/>
            <person name="Yuki M."/>
            <person name="Tanasupawat S."/>
        </authorList>
    </citation>
    <scope>NUCLEOTIDE SEQUENCE [LARGE SCALE GENOMIC DNA]</scope>
    <source>
        <strain evidence="1 4">AZ1-7</strain>
        <strain evidence="2 3">DS1-2</strain>
    </source>
</reference>
<name>A0A3A9WPX7_9ACTN</name>